<sequence>MMKALSEKLFGNVTENVFEIHSNIAFSSWQLLFYEIIRMNMEIPVPVWTFVLVEYPRFSLSMQKNETKKSRIRI</sequence>
<organism evidence="1 2">
    <name type="scientific">Paenibacillus montaniterrae</name>
    <dbReference type="NCBI Taxonomy" id="429341"/>
    <lineage>
        <taxon>Bacteria</taxon>
        <taxon>Bacillati</taxon>
        <taxon>Bacillota</taxon>
        <taxon>Bacilli</taxon>
        <taxon>Bacillales</taxon>
        <taxon>Paenibacillaceae</taxon>
        <taxon>Paenibacillus</taxon>
    </lineage>
</organism>
<evidence type="ECO:0000313" key="1">
    <source>
        <dbReference type="EMBL" id="GIP16266.1"/>
    </source>
</evidence>
<keyword evidence="2" id="KW-1185">Reference proteome</keyword>
<gene>
    <name evidence="1" type="ORF">J40TS1_19080</name>
</gene>
<dbReference type="AlphaFoldDB" id="A0A920CWU5"/>
<comment type="caution">
    <text evidence="1">The sequence shown here is derived from an EMBL/GenBank/DDBJ whole genome shotgun (WGS) entry which is preliminary data.</text>
</comment>
<accession>A0A920CWU5</accession>
<dbReference type="Proteomes" id="UP000683139">
    <property type="component" value="Unassembled WGS sequence"/>
</dbReference>
<protein>
    <submittedName>
        <fullName evidence="1">Uncharacterized protein</fullName>
    </submittedName>
</protein>
<reference evidence="1" key="1">
    <citation type="submission" date="2021-03" db="EMBL/GenBank/DDBJ databases">
        <title>Antimicrobial resistance genes in bacteria isolated from Japanese honey, and their potential for conferring macrolide and lincosamide resistance in the American foulbrood pathogen Paenibacillus larvae.</title>
        <authorList>
            <person name="Okamoto M."/>
            <person name="Kumagai M."/>
            <person name="Kanamori H."/>
            <person name="Takamatsu D."/>
        </authorList>
    </citation>
    <scope>NUCLEOTIDE SEQUENCE</scope>
    <source>
        <strain evidence="1">J40TS1</strain>
    </source>
</reference>
<evidence type="ECO:0000313" key="2">
    <source>
        <dbReference type="Proteomes" id="UP000683139"/>
    </source>
</evidence>
<name>A0A920CWU5_9BACL</name>
<proteinExistence type="predicted"/>
<dbReference type="EMBL" id="BOSE01000003">
    <property type="protein sequence ID" value="GIP16266.1"/>
    <property type="molecule type" value="Genomic_DNA"/>
</dbReference>